<dbReference type="Proteomes" id="UP001500449">
    <property type="component" value="Unassembled WGS sequence"/>
</dbReference>
<dbReference type="RefSeq" id="WP_344419589.1">
    <property type="nucleotide sequence ID" value="NZ_BAAAQK010000013.1"/>
</dbReference>
<dbReference type="InterPro" id="IPR055140">
    <property type="entry name" value="Thiolase_C_2"/>
</dbReference>
<dbReference type="Pfam" id="PF22691">
    <property type="entry name" value="Thiolase_C_1"/>
    <property type="match status" value="1"/>
</dbReference>
<protein>
    <recommendedName>
        <fullName evidence="1">Thiolase C-terminal domain-containing protein</fullName>
    </recommendedName>
</protein>
<dbReference type="EMBL" id="BAAAQK010000013">
    <property type="protein sequence ID" value="GAA1857384.1"/>
    <property type="molecule type" value="Genomic_DNA"/>
</dbReference>
<feature type="domain" description="Thiolase C-terminal" evidence="1">
    <location>
        <begin position="276"/>
        <end position="368"/>
    </location>
</feature>
<dbReference type="PANTHER" id="PTHR42870">
    <property type="entry name" value="ACETYL-COA C-ACETYLTRANSFERASE"/>
    <property type="match status" value="1"/>
</dbReference>
<dbReference type="InterPro" id="IPR016039">
    <property type="entry name" value="Thiolase-like"/>
</dbReference>
<dbReference type="Gene3D" id="3.40.47.10">
    <property type="match status" value="1"/>
</dbReference>
<proteinExistence type="predicted"/>
<evidence type="ECO:0000313" key="2">
    <source>
        <dbReference type="EMBL" id="GAA1857384.1"/>
    </source>
</evidence>
<comment type="caution">
    <text evidence="2">The sequence shown here is derived from an EMBL/GenBank/DDBJ whole genome shotgun (WGS) entry which is preliminary data.</text>
</comment>
<dbReference type="SUPFAM" id="SSF53901">
    <property type="entry name" value="Thiolase-like"/>
    <property type="match status" value="2"/>
</dbReference>
<dbReference type="CDD" id="cd00829">
    <property type="entry name" value="SCP-x_thiolase"/>
    <property type="match status" value="1"/>
</dbReference>
<evidence type="ECO:0000259" key="1">
    <source>
        <dbReference type="Pfam" id="PF22691"/>
    </source>
</evidence>
<gene>
    <name evidence="2" type="ORF">GCM10009836_42040</name>
</gene>
<organism evidence="2 3">
    <name type="scientific">Pseudonocardia ailaonensis</name>
    <dbReference type="NCBI Taxonomy" id="367279"/>
    <lineage>
        <taxon>Bacteria</taxon>
        <taxon>Bacillati</taxon>
        <taxon>Actinomycetota</taxon>
        <taxon>Actinomycetes</taxon>
        <taxon>Pseudonocardiales</taxon>
        <taxon>Pseudonocardiaceae</taxon>
        <taxon>Pseudonocardia</taxon>
    </lineage>
</organism>
<evidence type="ECO:0000313" key="3">
    <source>
        <dbReference type="Proteomes" id="UP001500449"/>
    </source>
</evidence>
<keyword evidence="3" id="KW-1185">Reference proteome</keyword>
<sequence length="395" mass="41856">MTWDGTGRVAVAGIGFSAVERRTTTPIGRFALDAAAAALADCGLDAADVDGLATYPTAPFVGAPNREGEDVVGVEYLLGTVRDVRWYAQAAEGMITASLRDAVNALLAGACRYVLVWRAMYAPPGTYGQHRAGTATGDAQFSAPYGCVSPIQWHALAFRAYLERHAADREKLAALAVNSRANAALHPHAVFRDRPLTASDYRESRTISDPLRLHDCDVPVTACVAAVLTTTERARDLRQPVVTVASAAHQATPRPHAVHYTLQDHVEAGAPVVRHLLEDAGLGLADLGAAQLYDGFAPSTLYWLEAAGFCGRGEALDFLQEGRIARDGALPLNTFGGSLSQGRLHGMGHVAEAVEQLRGTAGDRQVRGLADRPHVLVLDGSPMLRGGGLILGSDR</sequence>
<dbReference type="PANTHER" id="PTHR42870:SF1">
    <property type="entry name" value="NON-SPECIFIC LIPID-TRANSFER PROTEIN-LIKE 2"/>
    <property type="match status" value="1"/>
</dbReference>
<name>A0ABN2N9G6_9PSEU</name>
<reference evidence="2 3" key="1">
    <citation type="journal article" date="2019" name="Int. J. Syst. Evol. Microbiol.">
        <title>The Global Catalogue of Microorganisms (GCM) 10K type strain sequencing project: providing services to taxonomists for standard genome sequencing and annotation.</title>
        <authorList>
            <consortium name="The Broad Institute Genomics Platform"/>
            <consortium name="The Broad Institute Genome Sequencing Center for Infectious Disease"/>
            <person name="Wu L."/>
            <person name="Ma J."/>
        </authorList>
    </citation>
    <scope>NUCLEOTIDE SEQUENCE [LARGE SCALE GENOMIC DNA]</scope>
    <source>
        <strain evidence="2 3">JCM 16009</strain>
    </source>
</reference>
<accession>A0ABN2N9G6</accession>